<feature type="signal peptide" evidence="2">
    <location>
        <begin position="1"/>
        <end position="20"/>
    </location>
</feature>
<dbReference type="EMBL" id="HBNS01004990">
    <property type="protein sequence ID" value="CAE4586185.1"/>
    <property type="molecule type" value="Transcribed_RNA"/>
</dbReference>
<dbReference type="EMBL" id="HBNS01004989">
    <property type="protein sequence ID" value="CAE4586182.1"/>
    <property type="molecule type" value="Transcribed_RNA"/>
</dbReference>
<evidence type="ECO:0000256" key="2">
    <source>
        <dbReference type="SAM" id="SignalP"/>
    </source>
</evidence>
<organism evidence="3">
    <name type="scientific">Ditylum brightwellii</name>
    <dbReference type="NCBI Taxonomy" id="49249"/>
    <lineage>
        <taxon>Eukaryota</taxon>
        <taxon>Sar</taxon>
        <taxon>Stramenopiles</taxon>
        <taxon>Ochrophyta</taxon>
        <taxon>Bacillariophyta</taxon>
        <taxon>Mediophyceae</taxon>
        <taxon>Lithodesmiophycidae</taxon>
        <taxon>Lithodesmiales</taxon>
        <taxon>Lithodesmiaceae</taxon>
        <taxon>Ditylum</taxon>
    </lineage>
</organism>
<keyword evidence="2" id="KW-0732">Signal</keyword>
<evidence type="ECO:0000313" key="3">
    <source>
        <dbReference type="EMBL" id="CAE4586182.1"/>
    </source>
</evidence>
<evidence type="ECO:0000313" key="4">
    <source>
        <dbReference type="EMBL" id="CAE4586185.1"/>
    </source>
</evidence>
<evidence type="ECO:0008006" key="5">
    <source>
        <dbReference type="Google" id="ProtNLM"/>
    </source>
</evidence>
<gene>
    <name evidence="3" type="ORF">DBRI00130_LOCUS4045</name>
    <name evidence="4" type="ORF">DBRI00130_LOCUS4046</name>
</gene>
<evidence type="ECO:0000256" key="1">
    <source>
        <dbReference type="SAM" id="Coils"/>
    </source>
</evidence>
<accession>A0A6V2BAH7</accession>
<reference evidence="3" key="1">
    <citation type="submission" date="2021-01" db="EMBL/GenBank/DDBJ databases">
        <authorList>
            <person name="Corre E."/>
            <person name="Pelletier E."/>
            <person name="Niang G."/>
            <person name="Scheremetjew M."/>
            <person name="Finn R."/>
            <person name="Kale V."/>
            <person name="Holt S."/>
            <person name="Cochrane G."/>
            <person name="Meng A."/>
            <person name="Brown T."/>
            <person name="Cohen L."/>
        </authorList>
    </citation>
    <scope>NUCLEOTIDE SEQUENCE</scope>
    <source>
        <strain evidence="3">GSO104</strain>
    </source>
</reference>
<keyword evidence="1" id="KW-0175">Coiled coil</keyword>
<sequence length="269" mass="29934">MTKHFKCIILTIHLLSTITAFHVGSYQSSPTKQRSILSLSSENVENLKDKAAQLRREAQELEDKMMKTRPTVSTNTIPEPVAKAVYASMDDSKWTLTYRFASEPPSQDDDDDSTEIKKRLFYSGKVNVQFLNDGYTTILQHEPSSSTTKIQIQKFWGWDVEVSNEDDLPYLLCSADIALPEEDTYAPGETIRFYFQTLVENTSGGGGEIVVKDGTLSTADGKGEISCKDGTITVKRDVEPPGGFWGIFNGGGILAQFRYVGEFTCRPIS</sequence>
<name>A0A6V2BAH7_9STRA</name>
<proteinExistence type="predicted"/>
<protein>
    <recommendedName>
        <fullName evidence="5">Plastid lipid-associated protein/fibrillin conserved domain-containing protein</fullName>
    </recommendedName>
</protein>
<feature type="coiled-coil region" evidence="1">
    <location>
        <begin position="37"/>
        <end position="64"/>
    </location>
</feature>
<dbReference type="AlphaFoldDB" id="A0A6V2BAH7"/>
<feature type="chain" id="PRO_5036192554" description="Plastid lipid-associated protein/fibrillin conserved domain-containing protein" evidence="2">
    <location>
        <begin position="21"/>
        <end position="269"/>
    </location>
</feature>